<evidence type="ECO:0000256" key="5">
    <source>
        <dbReference type="ARBA" id="ARBA00023002"/>
    </source>
</evidence>
<organism evidence="8 9">
    <name type="scientific">Bailinhaonella thermotolerans</name>
    <dbReference type="NCBI Taxonomy" id="1070861"/>
    <lineage>
        <taxon>Bacteria</taxon>
        <taxon>Bacillati</taxon>
        <taxon>Actinomycetota</taxon>
        <taxon>Actinomycetes</taxon>
        <taxon>Streptosporangiales</taxon>
        <taxon>Streptosporangiaceae</taxon>
        <taxon>Bailinhaonella</taxon>
    </lineage>
</organism>
<dbReference type="Gene3D" id="3.30.465.10">
    <property type="match status" value="1"/>
</dbReference>
<dbReference type="PROSITE" id="PS51387">
    <property type="entry name" value="FAD_PCMH"/>
    <property type="match status" value="1"/>
</dbReference>
<evidence type="ECO:0000313" key="9">
    <source>
        <dbReference type="Proteomes" id="UP000265768"/>
    </source>
</evidence>
<dbReference type="GO" id="GO:0071949">
    <property type="term" value="F:FAD binding"/>
    <property type="evidence" value="ECO:0007669"/>
    <property type="project" value="InterPro"/>
</dbReference>
<dbReference type="Proteomes" id="UP000265768">
    <property type="component" value="Unassembled WGS sequence"/>
</dbReference>
<evidence type="ECO:0000256" key="1">
    <source>
        <dbReference type="ARBA" id="ARBA00001974"/>
    </source>
</evidence>
<dbReference type="InterPro" id="IPR016167">
    <property type="entry name" value="FAD-bd_PCMH_sub1"/>
</dbReference>
<reference evidence="8 9" key="1">
    <citation type="submission" date="2018-09" db="EMBL/GenBank/DDBJ databases">
        <title>YIM 75507 draft genome.</title>
        <authorList>
            <person name="Tang S."/>
            <person name="Feng Y."/>
        </authorList>
    </citation>
    <scope>NUCLEOTIDE SEQUENCE [LARGE SCALE GENOMIC DNA]</scope>
    <source>
        <strain evidence="8 9">YIM 75507</strain>
    </source>
</reference>
<name>A0A3A4ACT1_9ACTN</name>
<dbReference type="SUPFAM" id="SSF56176">
    <property type="entry name" value="FAD-binding/transporter-associated domain-like"/>
    <property type="match status" value="1"/>
</dbReference>
<evidence type="ECO:0000256" key="4">
    <source>
        <dbReference type="ARBA" id="ARBA00022827"/>
    </source>
</evidence>
<evidence type="ECO:0000259" key="7">
    <source>
        <dbReference type="PROSITE" id="PS51387"/>
    </source>
</evidence>
<accession>A0A3A4ACT1</accession>
<dbReference type="Gene3D" id="3.40.462.20">
    <property type="match status" value="1"/>
</dbReference>
<dbReference type="EMBL" id="QZEY01000015">
    <property type="protein sequence ID" value="RJL24567.1"/>
    <property type="molecule type" value="Genomic_DNA"/>
</dbReference>
<comment type="similarity">
    <text evidence="2">Belongs to the oxygen-dependent FAD-linked oxidoreductase family.</text>
</comment>
<dbReference type="InterPro" id="IPR036318">
    <property type="entry name" value="FAD-bd_PCMH-like_sf"/>
</dbReference>
<dbReference type="InterPro" id="IPR006093">
    <property type="entry name" value="Oxy_OxRdtase_FAD_BS"/>
</dbReference>
<dbReference type="PANTHER" id="PTHR42973">
    <property type="entry name" value="BINDING OXIDOREDUCTASE, PUTATIVE (AFU_ORTHOLOGUE AFUA_1G17690)-RELATED"/>
    <property type="match status" value="1"/>
</dbReference>
<feature type="domain" description="FAD-binding PCMH-type" evidence="7">
    <location>
        <begin position="33"/>
        <end position="199"/>
    </location>
</feature>
<sequence>MRSTQQSPQVRGPVWTPGQDGYRRETSGFNLAVEHRPEIVVGATGPGDVAEAVRHAAARGLPVTVQATGHGGALPAAGGLLISTRRMDGVRVDPVRRTARAGAGARWDQVVRAAAAYGLAPLNGSSPRVGVVGYTLGGGLPVLGRTYGWAADRVTAFELVTAAGEQITVTGGDLFWALRGGGKGGFGVVTEVEFGLVPVRRLHGGSLYFGGDAARDLLAAWREWTGGVPEEMNSSIALLRLPDAEGVPAPLRGRLSVQVTVAFTGSAMEGEALVRPLRAVAAPLIDAVGEMPYGDVAHVHNDPTEPNAYHETSLMLRDLPAERLLDLDDRAIVTAARHLGGALSRRTGQDSALGHRDAAYAVLTVSPEPAPLDALAPWSTGLRFANFLGGPSAAPLAREAYDPASLARLAELRATHDPDGVFAGAAALPAGKGEL</sequence>
<dbReference type="InterPro" id="IPR006094">
    <property type="entry name" value="Oxid_FAD_bind_N"/>
</dbReference>
<keyword evidence="9" id="KW-1185">Reference proteome</keyword>
<evidence type="ECO:0000256" key="6">
    <source>
        <dbReference type="SAM" id="MobiDB-lite"/>
    </source>
</evidence>
<keyword evidence="3" id="KW-0285">Flavoprotein</keyword>
<evidence type="ECO:0000313" key="8">
    <source>
        <dbReference type="EMBL" id="RJL24567.1"/>
    </source>
</evidence>
<dbReference type="InterPro" id="IPR050416">
    <property type="entry name" value="FAD-linked_Oxidoreductase"/>
</dbReference>
<evidence type="ECO:0000256" key="2">
    <source>
        <dbReference type="ARBA" id="ARBA00005466"/>
    </source>
</evidence>
<comment type="caution">
    <text evidence="8">The sequence shown here is derived from an EMBL/GenBank/DDBJ whole genome shotgun (WGS) entry which is preliminary data.</text>
</comment>
<dbReference type="Pfam" id="PF01565">
    <property type="entry name" value="FAD_binding_4"/>
    <property type="match status" value="1"/>
</dbReference>
<gene>
    <name evidence="8" type="ORF">D5H75_29320</name>
</gene>
<dbReference type="InterPro" id="IPR016166">
    <property type="entry name" value="FAD-bd_PCMH"/>
</dbReference>
<feature type="region of interest" description="Disordered" evidence="6">
    <location>
        <begin position="1"/>
        <end position="23"/>
    </location>
</feature>
<dbReference type="OrthoDB" id="5169292at2"/>
<dbReference type="AlphaFoldDB" id="A0A3A4ACT1"/>
<keyword evidence="5" id="KW-0560">Oxidoreductase</keyword>
<proteinExistence type="inferred from homology"/>
<evidence type="ECO:0000256" key="3">
    <source>
        <dbReference type="ARBA" id="ARBA00022630"/>
    </source>
</evidence>
<dbReference type="PROSITE" id="PS00862">
    <property type="entry name" value="OX2_COVAL_FAD"/>
    <property type="match status" value="1"/>
</dbReference>
<dbReference type="PANTHER" id="PTHR42973:SF39">
    <property type="entry name" value="FAD-BINDING PCMH-TYPE DOMAIN-CONTAINING PROTEIN"/>
    <property type="match status" value="1"/>
</dbReference>
<dbReference type="GO" id="GO:0016491">
    <property type="term" value="F:oxidoreductase activity"/>
    <property type="evidence" value="ECO:0007669"/>
    <property type="project" value="UniProtKB-KW"/>
</dbReference>
<protein>
    <submittedName>
        <fullName evidence="8">FAD-binding oxidoreductase</fullName>
    </submittedName>
</protein>
<keyword evidence="4" id="KW-0274">FAD</keyword>
<comment type="cofactor">
    <cofactor evidence="1">
        <name>FAD</name>
        <dbReference type="ChEBI" id="CHEBI:57692"/>
    </cofactor>
</comment>
<dbReference type="Gene3D" id="3.30.43.10">
    <property type="entry name" value="Uridine Diphospho-n-acetylenolpyruvylglucosamine Reductase, domain 2"/>
    <property type="match status" value="1"/>
</dbReference>
<dbReference type="RefSeq" id="WP_119929811.1">
    <property type="nucleotide sequence ID" value="NZ_QZEY01000015.1"/>
</dbReference>
<dbReference type="InterPro" id="IPR016169">
    <property type="entry name" value="FAD-bd_PCMH_sub2"/>
</dbReference>